<organism evidence="1 2">
    <name type="scientific">Spiromyces aspiralis</name>
    <dbReference type="NCBI Taxonomy" id="68401"/>
    <lineage>
        <taxon>Eukaryota</taxon>
        <taxon>Fungi</taxon>
        <taxon>Fungi incertae sedis</taxon>
        <taxon>Zoopagomycota</taxon>
        <taxon>Kickxellomycotina</taxon>
        <taxon>Kickxellomycetes</taxon>
        <taxon>Kickxellales</taxon>
        <taxon>Kickxellaceae</taxon>
        <taxon>Spiromyces</taxon>
    </lineage>
</organism>
<dbReference type="EMBL" id="JAMZIH010002324">
    <property type="protein sequence ID" value="KAJ1677524.1"/>
    <property type="molecule type" value="Genomic_DNA"/>
</dbReference>
<sequence length="59" mass="6505">MPQLTRANEKEINDLFIRNAVLSTAIGLGTGTGLNYLGNRFLPKYRRLPFGIKLSLLGA</sequence>
<name>A0ACC1HT49_9FUNG</name>
<evidence type="ECO:0000313" key="1">
    <source>
        <dbReference type="EMBL" id="KAJ1677524.1"/>
    </source>
</evidence>
<accession>A0ACC1HT49</accession>
<comment type="caution">
    <text evidence="1">The sequence shown here is derived from an EMBL/GenBank/DDBJ whole genome shotgun (WGS) entry which is preliminary data.</text>
</comment>
<reference evidence="1" key="1">
    <citation type="submission" date="2022-06" db="EMBL/GenBank/DDBJ databases">
        <title>Phylogenomic reconstructions and comparative analyses of Kickxellomycotina fungi.</title>
        <authorList>
            <person name="Reynolds N.K."/>
            <person name="Stajich J.E."/>
            <person name="Barry K."/>
            <person name="Grigoriev I.V."/>
            <person name="Crous P."/>
            <person name="Smith M.E."/>
        </authorList>
    </citation>
    <scope>NUCLEOTIDE SEQUENCE</scope>
    <source>
        <strain evidence="1">RSA 2271</strain>
    </source>
</reference>
<gene>
    <name evidence="1" type="ORF">EV182_005990</name>
</gene>
<feature type="non-terminal residue" evidence="1">
    <location>
        <position position="59"/>
    </location>
</feature>
<keyword evidence="2" id="KW-1185">Reference proteome</keyword>
<protein>
    <submittedName>
        <fullName evidence="1">Uncharacterized protein</fullName>
    </submittedName>
</protein>
<dbReference type="Proteomes" id="UP001145114">
    <property type="component" value="Unassembled WGS sequence"/>
</dbReference>
<evidence type="ECO:0000313" key="2">
    <source>
        <dbReference type="Proteomes" id="UP001145114"/>
    </source>
</evidence>
<proteinExistence type="predicted"/>